<dbReference type="Proteomes" id="UP000297716">
    <property type="component" value="Unassembled WGS sequence"/>
</dbReference>
<protein>
    <recommendedName>
        <fullName evidence="7">Helicase C-terminal domain-containing protein</fullName>
    </recommendedName>
</protein>
<dbReference type="GO" id="GO:0006281">
    <property type="term" value="P:DNA repair"/>
    <property type="evidence" value="ECO:0007669"/>
    <property type="project" value="TreeGrafter"/>
</dbReference>
<dbReference type="GO" id="GO:0016787">
    <property type="term" value="F:hydrolase activity"/>
    <property type="evidence" value="ECO:0007669"/>
    <property type="project" value="UniProtKB-KW"/>
</dbReference>
<dbReference type="GO" id="GO:0005524">
    <property type="term" value="F:ATP binding"/>
    <property type="evidence" value="ECO:0007669"/>
    <property type="project" value="UniProtKB-KW"/>
</dbReference>
<dbReference type="InterPro" id="IPR050628">
    <property type="entry name" value="SNF2_RAD54_helicase_TF"/>
</dbReference>
<dbReference type="GO" id="GO:0008094">
    <property type="term" value="F:ATP-dependent activity, acting on DNA"/>
    <property type="evidence" value="ECO:0007669"/>
    <property type="project" value="TreeGrafter"/>
</dbReference>
<keyword evidence="4" id="KW-0812">Transmembrane</keyword>
<evidence type="ECO:0000256" key="1">
    <source>
        <dbReference type="ARBA" id="ARBA00022741"/>
    </source>
</evidence>
<dbReference type="EMBL" id="SKBN01000388">
    <property type="protein sequence ID" value="TGJ78462.1"/>
    <property type="molecule type" value="Genomic_DNA"/>
</dbReference>
<keyword evidence="3" id="KW-0067">ATP-binding</keyword>
<accession>A0A4Z0YPA1</accession>
<dbReference type="GO" id="GO:0005634">
    <property type="term" value="C:nucleus"/>
    <property type="evidence" value="ECO:0007669"/>
    <property type="project" value="TreeGrafter"/>
</dbReference>
<evidence type="ECO:0000256" key="3">
    <source>
        <dbReference type="ARBA" id="ARBA00022840"/>
    </source>
</evidence>
<evidence type="ECO:0000256" key="2">
    <source>
        <dbReference type="ARBA" id="ARBA00022801"/>
    </source>
</evidence>
<organism evidence="5 6">
    <name type="scientific">Xylaria hypoxylon</name>
    <dbReference type="NCBI Taxonomy" id="37992"/>
    <lineage>
        <taxon>Eukaryota</taxon>
        <taxon>Fungi</taxon>
        <taxon>Dikarya</taxon>
        <taxon>Ascomycota</taxon>
        <taxon>Pezizomycotina</taxon>
        <taxon>Sordariomycetes</taxon>
        <taxon>Xylariomycetidae</taxon>
        <taxon>Xylariales</taxon>
        <taxon>Xylariaceae</taxon>
        <taxon>Xylaria</taxon>
    </lineage>
</organism>
<comment type="caution">
    <text evidence="5">The sequence shown here is derived from an EMBL/GenBank/DDBJ whole genome shotgun (WGS) entry which is preliminary data.</text>
</comment>
<evidence type="ECO:0008006" key="7">
    <source>
        <dbReference type="Google" id="ProtNLM"/>
    </source>
</evidence>
<feature type="transmembrane region" description="Helical" evidence="4">
    <location>
        <begin position="360"/>
        <end position="377"/>
    </location>
</feature>
<evidence type="ECO:0000313" key="6">
    <source>
        <dbReference type="Proteomes" id="UP000297716"/>
    </source>
</evidence>
<dbReference type="OrthoDB" id="4161342at2759"/>
<keyword evidence="6" id="KW-1185">Reference proteome</keyword>
<proteinExistence type="predicted"/>
<dbReference type="PANTHER" id="PTHR45626">
    <property type="entry name" value="TRANSCRIPTION TERMINATION FACTOR 2-RELATED"/>
    <property type="match status" value="1"/>
</dbReference>
<gene>
    <name evidence="5" type="ORF">E0Z10_g10301</name>
</gene>
<keyword evidence="4" id="KW-1133">Transmembrane helix</keyword>
<keyword evidence="4" id="KW-0472">Membrane</keyword>
<dbReference type="AlphaFoldDB" id="A0A4Z0YPA1"/>
<dbReference type="SUPFAM" id="SSF52540">
    <property type="entry name" value="P-loop containing nucleoside triphosphate hydrolases"/>
    <property type="match status" value="1"/>
</dbReference>
<keyword evidence="2" id="KW-0378">Hydrolase</keyword>
<name>A0A4Z0YPA1_9PEZI</name>
<evidence type="ECO:0000256" key="4">
    <source>
        <dbReference type="SAM" id="Phobius"/>
    </source>
</evidence>
<dbReference type="STRING" id="37992.A0A4Z0YPA1"/>
<evidence type="ECO:0000313" key="5">
    <source>
        <dbReference type="EMBL" id="TGJ78462.1"/>
    </source>
</evidence>
<keyword evidence="1" id="KW-0547">Nucleotide-binding</keyword>
<reference evidence="5 6" key="1">
    <citation type="submission" date="2019-03" db="EMBL/GenBank/DDBJ databases">
        <title>Draft genome sequence of Xylaria hypoxylon DSM 108379, a ubiquitous saprotrophic-parasitic fungi on hardwood.</title>
        <authorList>
            <person name="Buettner E."/>
            <person name="Leonhardt S."/>
            <person name="Gebauer A.M."/>
            <person name="Liers C."/>
            <person name="Hofrichter M."/>
            <person name="Kellner H."/>
        </authorList>
    </citation>
    <scope>NUCLEOTIDE SEQUENCE [LARGE SCALE GENOMIC DNA]</scope>
    <source>
        <strain evidence="5 6">DSM 108379</strain>
    </source>
</reference>
<dbReference type="InterPro" id="IPR027417">
    <property type="entry name" value="P-loop_NTPase"/>
</dbReference>
<sequence length="574" mass="65890">MFLKLNRKERGDNSHIIMIMPTSSALAGIQKESAVTVELDDRTEVLKPFFIKPGWVVIDKAHNQITENTIVWRFITDKLINRSASPTYLVSVSGTPIRRSPHALKPFISAVTSPAVQNWNEPPGYNPREDFDEWVKESNWLVNHRSNAESADEAIRATYEQRFCECKALGKKVLKPYMIQRHSHYKFFGSPIIPLPEMNVEIIECSNFPTRYLEDIRRLVNMSKEQLDTRLQRKLTSWQASNPSTRGPRPTMENVISEMDKGFGSQGSFYELGLCATFPALAPMLLHGQPSHFRSRNIDGNLNTMSDADLRKHTLWPHLDTIRDGSQKMDFIAQKVKEMLRDKERHKDVLDPRRVLRKKMIILAISPMTAFLIAFILRKEFPSVRQTLVLAKDAPSRRGALYAPFCRMTDEEVLEDRDPEDPLILITTARISGEGFNLTRANYAVMTEPAFARQVEDQAFHRVHRHVQLFPLSNSDYADSTEDDKTFDVDENEFSSSRTDTDFDLESLADDVAQLYHGNVHPPDYYRRGYQDFNEGELNKDNYAPGVKQALSTLTDYWEQLDPRLTSPIAYVAN</sequence>
<dbReference type="Gene3D" id="3.40.50.300">
    <property type="entry name" value="P-loop containing nucleotide triphosphate hydrolases"/>
    <property type="match status" value="1"/>
</dbReference>